<sequence>MSTYHYLECTCHNPPLRSDDEVEQHAGTEILDQVRDMVRKRDTIIPLLRDEMVDYPDNRYLRNALRFLVDHEHCVINLVTEYGERERIGWPS</sequence>
<organism evidence="1 2">
    <name type="scientific">Gordonia tangerina</name>
    <dbReference type="NCBI Taxonomy" id="2911060"/>
    <lineage>
        <taxon>Bacteria</taxon>
        <taxon>Bacillati</taxon>
        <taxon>Actinomycetota</taxon>
        <taxon>Actinomycetes</taxon>
        <taxon>Mycobacteriales</taxon>
        <taxon>Gordoniaceae</taxon>
        <taxon>Gordonia</taxon>
    </lineage>
</organism>
<dbReference type="EMBL" id="JAKGCU010000016">
    <property type="protein sequence ID" value="MCF3939922.1"/>
    <property type="molecule type" value="Genomic_DNA"/>
</dbReference>
<protein>
    <submittedName>
        <fullName evidence="1">Uncharacterized protein</fullName>
    </submittedName>
</protein>
<gene>
    <name evidence="1" type="ORF">L1892_16215</name>
</gene>
<evidence type="ECO:0000313" key="1">
    <source>
        <dbReference type="EMBL" id="MCF3939922.1"/>
    </source>
</evidence>
<dbReference type="RefSeq" id="WP_235724648.1">
    <property type="nucleotide sequence ID" value="NZ_JAKGCU010000016.1"/>
</dbReference>
<comment type="caution">
    <text evidence="1">The sequence shown here is derived from an EMBL/GenBank/DDBJ whole genome shotgun (WGS) entry which is preliminary data.</text>
</comment>
<evidence type="ECO:0000313" key="2">
    <source>
        <dbReference type="Proteomes" id="UP001108089"/>
    </source>
</evidence>
<dbReference type="Proteomes" id="UP001108089">
    <property type="component" value="Unassembled WGS sequence"/>
</dbReference>
<name>A0ABS9DMV0_9ACTN</name>
<proteinExistence type="predicted"/>
<keyword evidence="2" id="KW-1185">Reference proteome</keyword>
<reference evidence="1" key="1">
    <citation type="submission" date="2022-01" db="EMBL/GenBank/DDBJ databases">
        <title>Gordonia xiamenensis sp. nov., isolated from surface seawater in Xiamen.</title>
        <authorList>
            <person name="He Y.F."/>
        </authorList>
    </citation>
    <scope>NUCLEOTIDE SEQUENCE</scope>
    <source>
        <strain evidence="1">GW1C4-4</strain>
    </source>
</reference>
<accession>A0ABS9DMV0</accession>